<comment type="caution">
    <text evidence="2">The sequence shown here is derived from an EMBL/GenBank/DDBJ whole genome shotgun (WGS) entry which is preliminary data.</text>
</comment>
<reference evidence="2 3" key="1">
    <citation type="submission" date="2019-03" db="EMBL/GenBank/DDBJ databases">
        <title>Genomic Encyclopedia of Type Strains, Phase IV (KMG-IV): sequencing the most valuable type-strain genomes for metagenomic binning, comparative biology and taxonomic classification.</title>
        <authorList>
            <person name="Goeker M."/>
        </authorList>
    </citation>
    <scope>NUCLEOTIDE SEQUENCE [LARGE SCALE GENOMIC DNA]</scope>
    <source>
        <strain evidence="2 3">DSM 19345</strain>
    </source>
</reference>
<gene>
    <name evidence="2" type="ORF">EDC22_103328</name>
</gene>
<proteinExistence type="predicted"/>
<keyword evidence="3" id="KW-1185">Reference proteome</keyword>
<protein>
    <submittedName>
        <fullName evidence="2">Cysteine rich repeat protein</fullName>
    </submittedName>
</protein>
<dbReference type="OrthoDB" id="7060861at2"/>
<dbReference type="EMBL" id="SMAK01000003">
    <property type="protein sequence ID" value="TCT12015.1"/>
    <property type="molecule type" value="Genomic_DNA"/>
</dbReference>
<accession>A0A4R3MJT1</accession>
<dbReference type="AlphaFoldDB" id="A0A4R3MJT1"/>
<feature type="signal peptide" evidence="1">
    <location>
        <begin position="1"/>
        <end position="30"/>
    </location>
</feature>
<feature type="chain" id="PRO_5020795077" evidence="1">
    <location>
        <begin position="31"/>
        <end position="99"/>
    </location>
</feature>
<evidence type="ECO:0000313" key="2">
    <source>
        <dbReference type="EMBL" id="TCT12015.1"/>
    </source>
</evidence>
<sequence length="99" mass="10404">MPIAMLRPRTLGLVAGIMAVAPMAVTTARAQETGGLDRTTRQAIRMACVADYQRYCRSVRPGDGRLAACFRDHADGLSAACRAALIPLIDSPPASPPPG</sequence>
<evidence type="ECO:0000256" key="1">
    <source>
        <dbReference type="SAM" id="SignalP"/>
    </source>
</evidence>
<dbReference type="RefSeq" id="WP_132805897.1">
    <property type="nucleotide sequence ID" value="NZ_SMAK01000003.1"/>
</dbReference>
<name>A0A4R3MJT1_9HYPH</name>
<organism evidence="2 3">
    <name type="scientific">Tepidamorphus gemmatus</name>
    <dbReference type="NCBI Taxonomy" id="747076"/>
    <lineage>
        <taxon>Bacteria</taxon>
        <taxon>Pseudomonadati</taxon>
        <taxon>Pseudomonadota</taxon>
        <taxon>Alphaproteobacteria</taxon>
        <taxon>Hyphomicrobiales</taxon>
        <taxon>Tepidamorphaceae</taxon>
        <taxon>Tepidamorphus</taxon>
    </lineage>
</organism>
<keyword evidence="1" id="KW-0732">Signal</keyword>
<evidence type="ECO:0000313" key="3">
    <source>
        <dbReference type="Proteomes" id="UP000295678"/>
    </source>
</evidence>
<dbReference type="Proteomes" id="UP000295678">
    <property type="component" value="Unassembled WGS sequence"/>
</dbReference>